<gene>
    <name evidence="3" type="ORF">B0H16DRAFT_557937</name>
</gene>
<reference evidence="3" key="1">
    <citation type="submission" date="2023-03" db="EMBL/GenBank/DDBJ databases">
        <title>Massive genome expansion in bonnet fungi (Mycena s.s.) driven by repeated elements and novel gene families across ecological guilds.</title>
        <authorList>
            <consortium name="Lawrence Berkeley National Laboratory"/>
            <person name="Harder C.B."/>
            <person name="Miyauchi S."/>
            <person name="Viragh M."/>
            <person name="Kuo A."/>
            <person name="Thoen E."/>
            <person name="Andreopoulos B."/>
            <person name="Lu D."/>
            <person name="Skrede I."/>
            <person name="Drula E."/>
            <person name="Henrissat B."/>
            <person name="Morin E."/>
            <person name="Kohler A."/>
            <person name="Barry K."/>
            <person name="LaButti K."/>
            <person name="Morin E."/>
            <person name="Salamov A."/>
            <person name="Lipzen A."/>
            <person name="Mereny Z."/>
            <person name="Hegedus B."/>
            <person name="Baldrian P."/>
            <person name="Stursova M."/>
            <person name="Weitz H."/>
            <person name="Taylor A."/>
            <person name="Grigoriev I.V."/>
            <person name="Nagy L.G."/>
            <person name="Martin F."/>
            <person name="Kauserud H."/>
        </authorList>
    </citation>
    <scope>NUCLEOTIDE SEQUENCE</scope>
    <source>
        <strain evidence="3">CBHHK182m</strain>
    </source>
</reference>
<accession>A0AAD7JB24</accession>
<name>A0AAD7JB24_9AGAR</name>
<feature type="chain" id="PRO_5042173637" description="Secreted protein" evidence="2">
    <location>
        <begin position="22"/>
        <end position="116"/>
    </location>
</feature>
<evidence type="ECO:0008006" key="5">
    <source>
        <dbReference type="Google" id="ProtNLM"/>
    </source>
</evidence>
<comment type="caution">
    <text evidence="3">The sequence shown here is derived from an EMBL/GenBank/DDBJ whole genome shotgun (WGS) entry which is preliminary data.</text>
</comment>
<evidence type="ECO:0000313" key="3">
    <source>
        <dbReference type="EMBL" id="KAJ7761037.1"/>
    </source>
</evidence>
<protein>
    <recommendedName>
        <fullName evidence="5">Secreted protein</fullName>
    </recommendedName>
</protein>
<feature type="signal peptide" evidence="2">
    <location>
        <begin position="1"/>
        <end position="21"/>
    </location>
</feature>
<evidence type="ECO:0000256" key="1">
    <source>
        <dbReference type="SAM" id="MobiDB-lite"/>
    </source>
</evidence>
<feature type="compositionally biased region" description="Polar residues" evidence="1">
    <location>
        <begin position="73"/>
        <end position="86"/>
    </location>
</feature>
<evidence type="ECO:0000313" key="4">
    <source>
        <dbReference type="Proteomes" id="UP001215598"/>
    </source>
</evidence>
<sequence>MWSSQLPTLGLLAAVATQIWSARRSVITFLQDVSALILSSHQGAEKRVEGHTRARAPSGPTLLLQKIRRSSIDKTPQIQTSSSGSKLTPADSSARRFLHTYSYLQLPTDSYRLGTT</sequence>
<proteinExistence type="predicted"/>
<keyword evidence="2" id="KW-0732">Signal</keyword>
<feature type="region of interest" description="Disordered" evidence="1">
    <location>
        <begin position="72"/>
        <end position="91"/>
    </location>
</feature>
<keyword evidence="4" id="KW-1185">Reference proteome</keyword>
<dbReference type="EMBL" id="JARKIB010000036">
    <property type="protein sequence ID" value="KAJ7761037.1"/>
    <property type="molecule type" value="Genomic_DNA"/>
</dbReference>
<dbReference type="Proteomes" id="UP001215598">
    <property type="component" value="Unassembled WGS sequence"/>
</dbReference>
<evidence type="ECO:0000256" key="2">
    <source>
        <dbReference type="SAM" id="SignalP"/>
    </source>
</evidence>
<organism evidence="3 4">
    <name type="scientific">Mycena metata</name>
    <dbReference type="NCBI Taxonomy" id="1033252"/>
    <lineage>
        <taxon>Eukaryota</taxon>
        <taxon>Fungi</taxon>
        <taxon>Dikarya</taxon>
        <taxon>Basidiomycota</taxon>
        <taxon>Agaricomycotina</taxon>
        <taxon>Agaricomycetes</taxon>
        <taxon>Agaricomycetidae</taxon>
        <taxon>Agaricales</taxon>
        <taxon>Marasmiineae</taxon>
        <taxon>Mycenaceae</taxon>
        <taxon>Mycena</taxon>
    </lineage>
</organism>
<dbReference type="AlphaFoldDB" id="A0AAD7JB24"/>